<evidence type="ECO:0000313" key="1">
    <source>
        <dbReference type="EMBL" id="KAK7505802.1"/>
    </source>
</evidence>
<evidence type="ECO:0000313" key="2">
    <source>
        <dbReference type="Proteomes" id="UP001519460"/>
    </source>
</evidence>
<dbReference type="AlphaFoldDB" id="A0ABD0M268"/>
<dbReference type="Proteomes" id="UP001519460">
    <property type="component" value="Unassembled WGS sequence"/>
</dbReference>
<feature type="non-terminal residue" evidence="1">
    <location>
        <position position="1"/>
    </location>
</feature>
<accession>A0ABD0M268</accession>
<gene>
    <name evidence="1" type="ORF">BaRGS_00003073</name>
</gene>
<comment type="caution">
    <text evidence="1">The sequence shown here is derived from an EMBL/GenBank/DDBJ whole genome shotgun (WGS) entry which is preliminary data.</text>
</comment>
<dbReference type="EMBL" id="JACVVK020000009">
    <property type="protein sequence ID" value="KAK7505802.1"/>
    <property type="molecule type" value="Genomic_DNA"/>
</dbReference>
<keyword evidence="2" id="KW-1185">Reference proteome</keyword>
<proteinExistence type="predicted"/>
<reference evidence="1 2" key="1">
    <citation type="journal article" date="2023" name="Sci. Data">
        <title>Genome assembly of the Korean intertidal mud-creeper Batillaria attramentaria.</title>
        <authorList>
            <person name="Patra A.K."/>
            <person name="Ho P.T."/>
            <person name="Jun S."/>
            <person name="Lee S.J."/>
            <person name="Kim Y."/>
            <person name="Won Y.J."/>
        </authorList>
    </citation>
    <scope>NUCLEOTIDE SEQUENCE [LARGE SCALE GENOMIC DNA]</scope>
    <source>
        <strain evidence="1">Wonlab-2016</strain>
    </source>
</reference>
<name>A0ABD0M268_9CAEN</name>
<protein>
    <submittedName>
        <fullName evidence="1">Uncharacterized protein</fullName>
    </submittedName>
</protein>
<sequence>HTLTPTEPLCQSDMELKPQYRSFGVPRLIRTVLHLGLQGRVVARASNGVFKTVPTLADYQYYSRRRKGVYCLSLSKKPGGDALPLSGTVSEDAIRQGSERNRLTCSVRGPGLSAPNYYDKCQSVAPTLRTTEYSHPSHLYLDGVKPGLELRTICRRYEWLCSLFMTLKRKHNFCTSYSLHVPVWPPDVWRHMKRWMQLQAGWLAERTWHEGRNTDSVIICQRSDLQRRGLAHVLSSPEKTESFEQLTLLRGCFSVRRFAQISVPTD</sequence>
<organism evidence="1 2">
    <name type="scientific">Batillaria attramentaria</name>
    <dbReference type="NCBI Taxonomy" id="370345"/>
    <lineage>
        <taxon>Eukaryota</taxon>
        <taxon>Metazoa</taxon>
        <taxon>Spiralia</taxon>
        <taxon>Lophotrochozoa</taxon>
        <taxon>Mollusca</taxon>
        <taxon>Gastropoda</taxon>
        <taxon>Caenogastropoda</taxon>
        <taxon>Sorbeoconcha</taxon>
        <taxon>Cerithioidea</taxon>
        <taxon>Batillariidae</taxon>
        <taxon>Batillaria</taxon>
    </lineage>
</organism>